<comment type="caution">
    <text evidence="1">The sequence shown here is derived from an EMBL/GenBank/DDBJ whole genome shotgun (WGS) entry which is preliminary data.</text>
</comment>
<evidence type="ECO:0000313" key="2">
    <source>
        <dbReference type="Proteomes" id="UP000219922"/>
    </source>
</evidence>
<dbReference type="Proteomes" id="UP000219922">
    <property type="component" value="Unassembled WGS sequence"/>
</dbReference>
<sequence>MSKEQKVTNLVSVQEAIAQKDVYKWLESQGKMRPIFIKEEDSSSTKIVKLDKNGTIDFYENIPFSTSNTIA</sequence>
<dbReference type="EMBL" id="NVMX01000457">
    <property type="protein sequence ID" value="PDZ93750.1"/>
    <property type="molecule type" value="Genomic_DNA"/>
</dbReference>
<protein>
    <submittedName>
        <fullName evidence="1">Uncharacterized protein</fullName>
    </submittedName>
</protein>
<reference evidence="1 2" key="1">
    <citation type="submission" date="2017-09" db="EMBL/GenBank/DDBJ databases">
        <title>Large-scale bioinformatics analysis of Bacillus genomes uncovers conserved roles of natural products in bacterial physiology.</title>
        <authorList>
            <consortium name="Agbiome Team Llc"/>
            <person name="Bleich R.M."/>
            <person name="Grubbs K.J."/>
            <person name="Santa Maria K.C."/>
            <person name="Allen S.E."/>
            <person name="Farag S."/>
            <person name="Shank E.A."/>
            <person name="Bowers A."/>
        </authorList>
    </citation>
    <scope>NUCLEOTIDE SEQUENCE [LARGE SCALE GENOMIC DNA]</scope>
    <source>
        <strain evidence="1 2">AFS092789</strain>
    </source>
</reference>
<feature type="non-terminal residue" evidence="1">
    <location>
        <position position="71"/>
    </location>
</feature>
<dbReference type="AlphaFoldDB" id="A0A9X6SR99"/>
<gene>
    <name evidence="1" type="ORF">CON36_37525</name>
</gene>
<accession>A0A9X6SR99</accession>
<organism evidence="1 2">
    <name type="scientific">Bacillus cereus</name>
    <dbReference type="NCBI Taxonomy" id="1396"/>
    <lineage>
        <taxon>Bacteria</taxon>
        <taxon>Bacillati</taxon>
        <taxon>Bacillota</taxon>
        <taxon>Bacilli</taxon>
        <taxon>Bacillales</taxon>
        <taxon>Bacillaceae</taxon>
        <taxon>Bacillus</taxon>
        <taxon>Bacillus cereus group</taxon>
    </lineage>
</organism>
<name>A0A9X6SR99_BACCE</name>
<evidence type="ECO:0000313" key="1">
    <source>
        <dbReference type="EMBL" id="PDZ93750.1"/>
    </source>
</evidence>
<proteinExistence type="predicted"/>